<dbReference type="PANTHER" id="PTHR11977">
    <property type="entry name" value="VILLIN"/>
    <property type="match status" value="1"/>
</dbReference>
<dbReference type="CDD" id="cd11291">
    <property type="entry name" value="gelsolin_S6_like"/>
    <property type="match status" value="1"/>
</dbReference>
<dbReference type="InterPro" id="IPR003128">
    <property type="entry name" value="Villin_headpiece"/>
</dbReference>
<sequence length="601" mass="68855">MTFWKALGSTGPIKGADEVEDDSLYDFKTTSEFSLHVVSDASGMLKVEKVSSPPFEKTMLKTEDCFILDVGSEIFVWVGKGCTKQEKLSSMFYAQQFLLDSGRPDWIPITRLVQGAETPIFKSQFYNWKEENASDGQDYAAYERGNIAPTKQQKAVDLGTLVSPRGIQKENINIHKEGKVTIWRIENFKHALIPKEQYGVFYSGDSYIVLFEHHRLKPITFYWLGRDSSPDEKGAATLLIKEIVEDSKHIRVAQGKEPRGFLNLFDGKCIFKLGGVSGYKRLLKNGANRTTFLYHVKGTCAEDTRAVEVEPLSRNLNSADCFVLNDSINKILYIWYGKGSETIEQKHAKICAQFIIKVEDLQQAEIKEFHEDQEPHEFWDLLGGKTEYLNFPELQHNVKEPRLYHCSNSSGTFQVEELYNWSQEDLMMDDIFILDIFSCVFVWVGPESNDIEKKMSYETALAFVEKAAELDGRPRDTKVVRVLPGCEPALFTCWFQGWKSGSGDAYERNLALLKEAQANTQAIVDVREALQEIVLPEGTTFPYAVLCRRPLPNQGKGFDMSRLEYYLTDDEFFVVFNMTKGEWEKCREWKKMEIKKKLALF</sequence>
<dbReference type="InterPro" id="IPR036886">
    <property type="entry name" value="Villin_headpiece_dom_sf"/>
</dbReference>
<dbReference type="GO" id="GO:0051014">
    <property type="term" value="P:actin filament severing"/>
    <property type="evidence" value="ECO:0007669"/>
    <property type="project" value="TreeGrafter"/>
</dbReference>
<dbReference type="SMART" id="SM00153">
    <property type="entry name" value="VHP"/>
    <property type="match status" value="1"/>
</dbReference>
<dbReference type="InterPro" id="IPR029006">
    <property type="entry name" value="ADF-H/Gelsolin-like_dom_sf"/>
</dbReference>
<dbReference type="InterPro" id="IPR007122">
    <property type="entry name" value="Villin/Gelsolin"/>
</dbReference>
<dbReference type="Gene3D" id="3.40.20.10">
    <property type="entry name" value="Severin"/>
    <property type="match status" value="4"/>
</dbReference>
<dbReference type="Gene3D" id="1.10.950.10">
    <property type="entry name" value="Villin headpiece domain"/>
    <property type="match status" value="1"/>
</dbReference>
<dbReference type="SUPFAM" id="SSF55753">
    <property type="entry name" value="Actin depolymerizing proteins"/>
    <property type="match status" value="4"/>
</dbReference>
<dbReference type="CDD" id="cd11292">
    <property type="entry name" value="gelsolin_S3_like"/>
    <property type="match status" value="1"/>
</dbReference>
<evidence type="ECO:0000313" key="3">
    <source>
        <dbReference type="EMBL" id="NDV30265.1"/>
    </source>
</evidence>
<evidence type="ECO:0000259" key="2">
    <source>
        <dbReference type="PROSITE" id="PS51089"/>
    </source>
</evidence>
<dbReference type="GO" id="GO:0051016">
    <property type="term" value="P:barbed-end actin filament capping"/>
    <property type="evidence" value="ECO:0007669"/>
    <property type="project" value="TreeGrafter"/>
</dbReference>
<name>A0A6B2L065_9EUKA</name>
<dbReference type="EMBL" id="GIBP01001296">
    <property type="protein sequence ID" value="NDV30265.1"/>
    <property type="molecule type" value="Transcribed_RNA"/>
</dbReference>
<dbReference type="CDD" id="cd11288">
    <property type="entry name" value="gelsolin_S5_like"/>
    <property type="match status" value="1"/>
</dbReference>
<dbReference type="PANTHER" id="PTHR11977:SF51">
    <property type="entry name" value="PROTEIN FLIGHTLESS-1 HOMOLOG"/>
    <property type="match status" value="1"/>
</dbReference>
<evidence type="ECO:0000256" key="1">
    <source>
        <dbReference type="ARBA" id="ARBA00022737"/>
    </source>
</evidence>
<dbReference type="SMART" id="SM00262">
    <property type="entry name" value="GEL"/>
    <property type="match status" value="4"/>
</dbReference>
<keyword evidence="1" id="KW-0677">Repeat</keyword>
<dbReference type="SUPFAM" id="SSF47050">
    <property type="entry name" value="VHP, Villin headpiece domain"/>
    <property type="match status" value="1"/>
</dbReference>
<dbReference type="GO" id="GO:0005737">
    <property type="term" value="C:cytoplasm"/>
    <property type="evidence" value="ECO:0007669"/>
    <property type="project" value="TreeGrafter"/>
</dbReference>
<dbReference type="Pfam" id="PF00626">
    <property type="entry name" value="Gelsolin"/>
    <property type="match status" value="4"/>
</dbReference>
<dbReference type="AlphaFoldDB" id="A0A6B2L065"/>
<dbReference type="GO" id="GO:0008154">
    <property type="term" value="P:actin polymerization or depolymerization"/>
    <property type="evidence" value="ECO:0007669"/>
    <property type="project" value="TreeGrafter"/>
</dbReference>
<dbReference type="Pfam" id="PF02209">
    <property type="entry name" value="VHP"/>
    <property type="match status" value="1"/>
</dbReference>
<accession>A0A6B2L065</accession>
<reference evidence="3" key="1">
    <citation type="journal article" date="2020" name="J. Eukaryot. Microbiol.">
        <title>De novo Sequencing, Assembly and Annotation of the Transcriptome for the Free-Living Testate Amoeba Arcella intermedia.</title>
        <authorList>
            <person name="Ribeiro G.M."/>
            <person name="Porfirio-Sousa A.L."/>
            <person name="Maurer-Alcala X.X."/>
            <person name="Katz L.A."/>
            <person name="Lahr D.J.G."/>
        </authorList>
    </citation>
    <scope>NUCLEOTIDE SEQUENCE</scope>
</reference>
<dbReference type="GO" id="GO:0015629">
    <property type="term" value="C:actin cytoskeleton"/>
    <property type="evidence" value="ECO:0007669"/>
    <property type="project" value="TreeGrafter"/>
</dbReference>
<dbReference type="GO" id="GO:0005546">
    <property type="term" value="F:phosphatidylinositol-4,5-bisphosphate binding"/>
    <property type="evidence" value="ECO:0007669"/>
    <property type="project" value="TreeGrafter"/>
</dbReference>
<dbReference type="PRINTS" id="PR00597">
    <property type="entry name" value="GELSOLIN"/>
</dbReference>
<dbReference type="PROSITE" id="PS51089">
    <property type="entry name" value="HP"/>
    <property type="match status" value="1"/>
</dbReference>
<dbReference type="GO" id="GO:0051015">
    <property type="term" value="F:actin filament binding"/>
    <property type="evidence" value="ECO:0007669"/>
    <property type="project" value="InterPro"/>
</dbReference>
<feature type="domain" description="HP" evidence="2">
    <location>
        <begin position="535"/>
        <end position="601"/>
    </location>
</feature>
<proteinExistence type="predicted"/>
<organism evidence="3">
    <name type="scientific">Arcella intermedia</name>
    <dbReference type="NCBI Taxonomy" id="1963864"/>
    <lineage>
        <taxon>Eukaryota</taxon>
        <taxon>Amoebozoa</taxon>
        <taxon>Tubulinea</taxon>
        <taxon>Elardia</taxon>
        <taxon>Arcellinida</taxon>
        <taxon>Sphaerothecina</taxon>
        <taxon>Arcellidae</taxon>
        <taxon>Arcella</taxon>
    </lineage>
</organism>
<protein>
    <recommendedName>
        <fullName evidence="2">HP domain-containing protein</fullName>
    </recommendedName>
</protein>
<dbReference type="InterPro" id="IPR007123">
    <property type="entry name" value="Gelsolin-like_dom"/>
</dbReference>